<dbReference type="GO" id="GO:0008622">
    <property type="term" value="C:epsilon DNA polymerase complex"/>
    <property type="evidence" value="ECO:0007669"/>
    <property type="project" value="UniProtKB-UniRule"/>
</dbReference>
<name>A0A0C2XJC4_SERVB</name>
<dbReference type="Proteomes" id="UP000054097">
    <property type="component" value="Unassembled WGS sequence"/>
</dbReference>
<keyword evidence="4 6" id="KW-0238">DNA-binding</keyword>
<evidence type="ECO:0000256" key="5">
    <source>
        <dbReference type="ARBA" id="ARBA00023242"/>
    </source>
</evidence>
<dbReference type="STRING" id="933852.A0A0C2XJC4"/>
<comment type="similarity">
    <text evidence="2 6">Belongs to the DNA polymerase epsilon subunit B family.</text>
</comment>
<organism evidence="8 9">
    <name type="scientific">Serendipita vermifera MAFF 305830</name>
    <dbReference type="NCBI Taxonomy" id="933852"/>
    <lineage>
        <taxon>Eukaryota</taxon>
        <taxon>Fungi</taxon>
        <taxon>Dikarya</taxon>
        <taxon>Basidiomycota</taxon>
        <taxon>Agaricomycotina</taxon>
        <taxon>Agaricomycetes</taxon>
        <taxon>Sebacinales</taxon>
        <taxon>Serendipitaceae</taxon>
        <taxon>Serendipita</taxon>
    </lineage>
</organism>
<evidence type="ECO:0000256" key="3">
    <source>
        <dbReference type="ARBA" id="ARBA00022705"/>
    </source>
</evidence>
<evidence type="ECO:0000259" key="7">
    <source>
        <dbReference type="Pfam" id="PF04042"/>
    </source>
</evidence>
<dbReference type="GO" id="GO:0003677">
    <property type="term" value="F:DNA binding"/>
    <property type="evidence" value="ECO:0007669"/>
    <property type="project" value="UniProtKB-UniRule"/>
</dbReference>
<dbReference type="PANTHER" id="PTHR12708:SF0">
    <property type="entry name" value="DNA POLYMERASE EPSILON SUBUNIT 2"/>
    <property type="match status" value="1"/>
</dbReference>
<evidence type="ECO:0000256" key="1">
    <source>
        <dbReference type="ARBA" id="ARBA00004123"/>
    </source>
</evidence>
<dbReference type="InterPro" id="IPR007185">
    <property type="entry name" value="DNA_pol_a/d/e_bsu"/>
</dbReference>
<proteinExistence type="inferred from homology"/>
<dbReference type="GO" id="GO:0042276">
    <property type="term" value="P:error-prone translesion synthesis"/>
    <property type="evidence" value="ECO:0007669"/>
    <property type="project" value="TreeGrafter"/>
</dbReference>
<sequence length="542" mass="60640">MDFRQVILKVFTRKHQLSLQADAMALLQQILVDHDIGTVEDATVSLEMLAKDYLLQDDCSTIVTKPILQRVYDELVEKSSSTVPGGSQGNEAWDPDHHLHFINAFDMPRWHYSQERKVFEKAGGRPAIAGVSESKAVFLRDRHNIIKQIVLRNENFSPPAFAGSDRANYLRLTSTRNLLGRSGGRFLLFGMLTRSPEGRLCLEDLDGTVPLDISQTGPSEGLFTEGCFVLVEGDYNDEDTLAVIAIGHPPSERRAVARSIYGHIDFLGKGATTVLEDEKWTKQVQRPENADLAILFISDVRLDENRTLKGLRRLFEQAVEAEVIPKVFVLCGSFTSGNVSNDVEMDIYKDGFTALGDLITEFPLIRSNSHFLFVPGPNDPWSSDVLPRRPLPSVFTSRLLSKLPKTAVFGTNPCRIKFMGQEIVVYRQDLMGKMMRNLVGVKPDLESADLKRYLVQTVIDQAHLSPVSLTVQATLWEFDHSLRLYPMPTAVVLADSYEPYELTYEGCHVFNPGSFLTSNYGFSTFYMATSRSMPGGLEGFVG</sequence>
<dbReference type="GO" id="GO:0006261">
    <property type="term" value="P:DNA-templated DNA replication"/>
    <property type="evidence" value="ECO:0007669"/>
    <property type="project" value="InterPro"/>
</dbReference>
<evidence type="ECO:0000256" key="6">
    <source>
        <dbReference type="PIRNR" id="PIRNR000799"/>
    </source>
</evidence>
<reference evidence="8 9" key="1">
    <citation type="submission" date="2014-04" db="EMBL/GenBank/DDBJ databases">
        <authorList>
            <consortium name="DOE Joint Genome Institute"/>
            <person name="Kuo A."/>
            <person name="Zuccaro A."/>
            <person name="Kohler A."/>
            <person name="Nagy L.G."/>
            <person name="Floudas D."/>
            <person name="Copeland A."/>
            <person name="Barry K.W."/>
            <person name="Cichocki N."/>
            <person name="Veneault-Fourrey C."/>
            <person name="LaButti K."/>
            <person name="Lindquist E.A."/>
            <person name="Lipzen A."/>
            <person name="Lundell T."/>
            <person name="Morin E."/>
            <person name="Murat C."/>
            <person name="Sun H."/>
            <person name="Tunlid A."/>
            <person name="Henrissat B."/>
            <person name="Grigoriev I.V."/>
            <person name="Hibbett D.S."/>
            <person name="Martin F."/>
            <person name="Nordberg H.P."/>
            <person name="Cantor M.N."/>
            <person name="Hua S.X."/>
        </authorList>
    </citation>
    <scope>NUCLEOTIDE SEQUENCE [LARGE SCALE GENOMIC DNA]</scope>
    <source>
        <strain evidence="8 9">MAFF 305830</strain>
    </source>
</reference>
<keyword evidence="5 6" id="KW-0539">Nucleus</keyword>
<dbReference type="HOGENOM" id="CLU_010628_2_1_1"/>
<dbReference type="PIRSF" id="PIRSF000799">
    <property type="entry name" value="DNA_pol_eps_2"/>
    <property type="match status" value="1"/>
</dbReference>
<gene>
    <name evidence="8" type="ORF">M408DRAFT_328860</name>
</gene>
<dbReference type="InterPro" id="IPR016266">
    <property type="entry name" value="POLE2"/>
</dbReference>
<comment type="subcellular location">
    <subcellularLocation>
        <location evidence="1 6">Nucleus</location>
    </subcellularLocation>
</comment>
<dbReference type="OrthoDB" id="10254730at2759"/>
<feature type="domain" description="DNA polymerase alpha/delta/epsilon subunit B" evidence="7">
    <location>
        <begin position="294"/>
        <end position="499"/>
    </location>
</feature>
<comment type="function">
    <text evidence="6">Participates in DNA repair and in chromosomal DNA replication.</text>
</comment>
<evidence type="ECO:0000256" key="4">
    <source>
        <dbReference type="ARBA" id="ARBA00023125"/>
    </source>
</evidence>
<keyword evidence="9" id="KW-1185">Reference proteome</keyword>
<dbReference type="Pfam" id="PF04042">
    <property type="entry name" value="DNA_pol_E_B"/>
    <property type="match status" value="1"/>
</dbReference>
<protein>
    <recommendedName>
        <fullName evidence="6">DNA polymerase epsilon subunit</fullName>
    </recommendedName>
    <alternativeName>
        <fullName evidence="6">DNA polymerase II subunit 2</fullName>
    </alternativeName>
</protein>
<evidence type="ECO:0000313" key="8">
    <source>
        <dbReference type="EMBL" id="KIM29152.1"/>
    </source>
</evidence>
<dbReference type="AlphaFoldDB" id="A0A0C2XJC4"/>
<keyword evidence="3 6" id="KW-0235">DNA replication</keyword>
<accession>A0A0C2XJC4</accession>
<evidence type="ECO:0000256" key="2">
    <source>
        <dbReference type="ARBA" id="ARBA00009560"/>
    </source>
</evidence>
<dbReference type="EMBL" id="KN824289">
    <property type="protein sequence ID" value="KIM29152.1"/>
    <property type="molecule type" value="Genomic_DNA"/>
</dbReference>
<evidence type="ECO:0000313" key="9">
    <source>
        <dbReference type="Proteomes" id="UP000054097"/>
    </source>
</evidence>
<dbReference type="PANTHER" id="PTHR12708">
    <property type="entry name" value="DNA POLYMERASE EPSILON SUBUNIT B"/>
    <property type="match status" value="1"/>
</dbReference>
<reference evidence="9" key="2">
    <citation type="submission" date="2015-01" db="EMBL/GenBank/DDBJ databases">
        <title>Evolutionary Origins and Diversification of the Mycorrhizal Mutualists.</title>
        <authorList>
            <consortium name="DOE Joint Genome Institute"/>
            <consortium name="Mycorrhizal Genomics Consortium"/>
            <person name="Kohler A."/>
            <person name="Kuo A."/>
            <person name="Nagy L.G."/>
            <person name="Floudas D."/>
            <person name="Copeland A."/>
            <person name="Barry K.W."/>
            <person name="Cichocki N."/>
            <person name="Veneault-Fourrey C."/>
            <person name="LaButti K."/>
            <person name="Lindquist E.A."/>
            <person name="Lipzen A."/>
            <person name="Lundell T."/>
            <person name="Morin E."/>
            <person name="Murat C."/>
            <person name="Riley R."/>
            <person name="Ohm R."/>
            <person name="Sun H."/>
            <person name="Tunlid A."/>
            <person name="Henrissat B."/>
            <person name="Grigoriev I.V."/>
            <person name="Hibbett D.S."/>
            <person name="Martin F."/>
        </authorList>
    </citation>
    <scope>NUCLEOTIDE SEQUENCE [LARGE SCALE GENOMIC DNA]</scope>
    <source>
        <strain evidence="9">MAFF 305830</strain>
    </source>
</reference>